<dbReference type="AlphaFoldDB" id="A0AAJ5VY96"/>
<dbReference type="CDD" id="cd14789">
    <property type="entry name" value="Tiki"/>
    <property type="match status" value="1"/>
</dbReference>
<evidence type="ECO:0000313" key="3">
    <source>
        <dbReference type="Proteomes" id="UP001217476"/>
    </source>
</evidence>
<name>A0AAJ5VY96_9HYPH</name>
<dbReference type="InterPro" id="IPR002816">
    <property type="entry name" value="TraB/PrgY/GumN_fam"/>
</dbReference>
<keyword evidence="1" id="KW-0732">Signal</keyword>
<sequence>MKLSPRCLIPALAALGLASPALAAPGLWEVRDQDSVLWIFGSFHILPEGLEWRTELFDTILADADKVVFEADVGPQAMAAVGGAAFARGIYVDGTLLTDVIGDDLEVQLRDYAGEVGLQLGPILAMKPWMATNTLSVAALAAEGYNEQGVELLLQPEIERDRLVFLETGKQQLDVLAGAPEEEQVAMLQSTLDEMHTLPKVMTKMLDHWSAGTADLLADMFLMEMGGFETAFMDRLIYDRNRNWIPPLEAMLEENQNNLVIVGAAHLVGDDSVLDLLEKAGYTVERVQ</sequence>
<dbReference type="Pfam" id="PF01963">
    <property type="entry name" value="TraB_PrgY_gumN"/>
    <property type="match status" value="1"/>
</dbReference>
<feature type="chain" id="PRO_5042561351" evidence="1">
    <location>
        <begin position="24"/>
        <end position="288"/>
    </location>
</feature>
<dbReference type="PANTHER" id="PTHR40590">
    <property type="entry name" value="CYTOPLASMIC PROTEIN-RELATED"/>
    <property type="match status" value="1"/>
</dbReference>
<gene>
    <name evidence="2" type="ORF">P0Y65_09120</name>
</gene>
<proteinExistence type="predicted"/>
<evidence type="ECO:0000256" key="1">
    <source>
        <dbReference type="SAM" id="SignalP"/>
    </source>
</evidence>
<organism evidence="2 3">
    <name type="scientific">Candidatus Devosia phytovorans</name>
    <dbReference type="NCBI Taxonomy" id="3121372"/>
    <lineage>
        <taxon>Bacteria</taxon>
        <taxon>Pseudomonadati</taxon>
        <taxon>Pseudomonadota</taxon>
        <taxon>Alphaproteobacteria</taxon>
        <taxon>Hyphomicrobiales</taxon>
        <taxon>Devosiaceae</taxon>
        <taxon>Devosia</taxon>
    </lineage>
</organism>
<accession>A0AAJ5VY96</accession>
<reference evidence="2" key="1">
    <citation type="submission" date="2023-03" db="EMBL/GenBank/DDBJ databases">
        <title>Andean soil-derived lignocellulolytic bacterial consortium as a source of novel taxa and putative plastic-active enzymes.</title>
        <authorList>
            <person name="Diaz-Garcia L."/>
            <person name="Chuvochina M."/>
            <person name="Feuerriegel G."/>
            <person name="Bunk B."/>
            <person name="Sproer C."/>
            <person name="Streit W.R."/>
            <person name="Rodriguez L.M."/>
            <person name="Overmann J."/>
            <person name="Jimenez D.J."/>
        </authorList>
    </citation>
    <scope>NUCLEOTIDE SEQUENCE</scope>
    <source>
        <strain evidence="2">MAG 4196</strain>
    </source>
</reference>
<dbReference type="Proteomes" id="UP001217476">
    <property type="component" value="Chromosome"/>
</dbReference>
<dbReference type="EMBL" id="CP119312">
    <property type="protein sequence ID" value="WEK06385.1"/>
    <property type="molecule type" value="Genomic_DNA"/>
</dbReference>
<dbReference type="InterPro" id="IPR047111">
    <property type="entry name" value="YbaP-like"/>
</dbReference>
<evidence type="ECO:0000313" key="2">
    <source>
        <dbReference type="EMBL" id="WEK06385.1"/>
    </source>
</evidence>
<protein>
    <submittedName>
        <fullName evidence="2">TraB/GumN family protein</fullName>
    </submittedName>
</protein>
<dbReference type="PANTHER" id="PTHR40590:SF1">
    <property type="entry name" value="CYTOPLASMIC PROTEIN"/>
    <property type="match status" value="1"/>
</dbReference>
<feature type="signal peptide" evidence="1">
    <location>
        <begin position="1"/>
        <end position="23"/>
    </location>
</feature>